<protein>
    <submittedName>
        <fullName evidence="2">Alpha/beta hydrolase fold protein</fullName>
    </submittedName>
</protein>
<dbReference type="PANTHER" id="PTHR43194">
    <property type="entry name" value="HYDROLASE ALPHA/BETA FOLD FAMILY"/>
    <property type="match status" value="1"/>
</dbReference>
<dbReference type="GO" id="GO:0016787">
    <property type="term" value="F:hydrolase activity"/>
    <property type="evidence" value="ECO:0007669"/>
    <property type="project" value="UniProtKB-KW"/>
</dbReference>
<dbReference type="Proteomes" id="UP000035721">
    <property type="component" value="Unassembled WGS sequence"/>
</dbReference>
<dbReference type="AlphaFoldDB" id="A0A077LVT2"/>
<gene>
    <name evidence="2" type="ORF">BN12_2440002</name>
</gene>
<dbReference type="InterPro" id="IPR050228">
    <property type="entry name" value="Carboxylesterase_BioH"/>
</dbReference>
<name>A0A077LVT2_9MICO</name>
<evidence type="ECO:0000313" key="3">
    <source>
        <dbReference type="Proteomes" id="UP000035721"/>
    </source>
</evidence>
<dbReference type="InterPro" id="IPR029058">
    <property type="entry name" value="AB_hydrolase_fold"/>
</dbReference>
<dbReference type="Pfam" id="PF12697">
    <property type="entry name" value="Abhydrolase_6"/>
    <property type="match status" value="1"/>
</dbReference>
<dbReference type="PANTHER" id="PTHR43194:SF2">
    <property type="entry name" value="PEROXISOMAL MEMBRANE PROTEIN LPX1"/>
    <property type="match status" value="1"/>
</dbReference>
<evidence type="ECO:0000313" key="2">
    <source>
        <dbReference type="EMBL" id="CCH78043.1"/>
    </source>
</evidence>
<keyword evidence="2" id="KW-0378">Hydrolase</keyword>
<feature type="domain" description="AB hydrolase-1" evidence="1">
    <location>
        <begin position="3"/>
        <end position="208"/>
    </location>
</feature>
<proteinExistence type="predicted"/>
<dbReference type="SUPFAM" id="SSF53474">
    <property type="entry name" value="alpha/beta-Hydrolases"/>
    <property type="match status" value="1"/>
</dbReference>
<dbReference type="Gene3D" id="3.40.50.1820">
    <property type="entry name" value="alpha/beta hydrolase"/>
    <property type="match status" value="1"/>
</dbReference>
<comment type="caution">
    <text evidence="2">The sequence shown here is derived from an EMBL/GenBank/DDBJ whole genome shotgun (WGS) entry which is preliminary data.</text>
</comment>
<evidence type="ECO:0000259" key="1">
    <source>
        <dbReference type="Pfam" id="PF12697"/>
    </source>
</evidence>
<keyword evidence="3" id="KW-1185">Reference proteome</keyword>
<dbReference type="STRING" id="1194083.BN12_2440002"/>
<organism evidence="2 3">
    <name type="scientific">Nostocoides japonicum T1-X7</name>
    <dbReference type="NCBI Taxonomy" id="1194083"/>
    <lineage>
        <taxon>Bacteria</taxon>
        <taxon>Bacillati</taxon>
        <taxon>Actinomycetota</taxon>
        <taxon>Actinomycetes</taxon>
        <taxon>Micrococcales</taxon>
        <taxon>Intrasporangiaceae</taxon>
        <taxon>Nostocoides</taxon>
    </lineage>
</organism>
<sequence>MTRDVSGVIRSLGQERAVVVGHGVGGYLAWSLPSFDPAVSAAIGSVGMPHPLVARRMIARSLGRTGPQGYLTPRLRPWTKARELATDPRVVDDVLREWASPRSAWPSAEESERYAAAQTIPFAAHASAEYHRWLVRSQAWPDAFRYARRVSAPVPVPALLVRGADDPGVGAAEMGASTSLVQGGATTAVIREAGHFPHEEAPARFNRALLTWLDGLA</sequence>
<dbReference type="EMBL" id="CAJB01000162">
    <property type="protein sequence ID" value="CCH78043.1"/>
    <property type="molecule type" value="Genomic_DNA"/>
</dbReference>
<reference evidence="2 3" key="1">
    <citation type="journal article" date="2013" name="ISME J.">
        <title>A metabolic model for members of the genus Tetrasphaera involved in enhanced biological phosphorus removal.</title>
        <authorList>
            <person name="Kristiansen R."/>
            <person name="Nguyen H.T.T."/>
            <person name="Saunders A.M."/>
            <person name="Nielsen J.L."/>
            <person name="Wimmer R."/>
            <person name="Le V.Q."/>
            <person name="McIlroy S.J."/>
            <person name="Petrovski S."/>
            <person name="Seviour R.J."/>
            <person name="Calteau A."/>
            <person name="Nielsen K.L."/>
            <person name="Nielsen P.H."/>
        </authorList>
    </citation>
    <scope>NUCLEOTIDE SEQUENCE [LARGE SCALE GENOMIC DNA]</scope>
    <source>
        <strain evidence="2 3">T1-X7</strain>
    </source>
</reference>
<dbReference type="InterPro" id="IPR000073">
    <property type="entry name" value="AB_hydrolase_1"/>
</dbReference>
<accession>A0A077LVT2</accession>